<sequence length="46" mass="5041">MRIPKRPAGVVVKACPAVGDPVLQLENAFAMVFERYAEAFAKLAKH</sequence>
<gene>
    <name evidence="1" type="ORF">HNP46_000439</name>
</gene>
<comment type="caution">
    <text evidence="1">The sequence shown here is derived from an EMBL/GenBank/DDBJ whole genome shotgun (WGS) entry which is preliminary data.</text>
</comment>
<dbReference type="AlphaFoldDB" id="A0A7W7KG30"/>
<name>A0A7W7KG30_PSENT</name>
<evidence type="ECO:0000313" key="2">
    <source>
        <dbReference type="Proteomes" id="UP000566995"/>
    </source>
</evidence>
<reference evidence="1 2" key="1">
    <citation type="submission" date="2020-08" db="EMBL/GenBank/DDBJ databases">
        <title>Functional genomics of gut bacteria from endangered species of beetles.</title>
        <authorList>
            <person name="Carlos-Shanley C."/>
        </authorList>
    </citation>
    <scope>NUCLEOTIDE SEQUENCE [LARGE SCALE GENOMIC DNA]</scope>
    <source>
        <strain evidence="1 2">S00179</strain>
    </source>
</reference>
<dbReference type="RefSeq" id="WP_184585995.1">
    <property type="nucleotide sequence ID" value="NZ_JACHLI010000001.1"/>
</dbReference>
<protein>
    <submittedName>
        <fullName evidence="1">Uncharacterized protein</fullName>
    </submittedName>
</protein>
<dbReference type="EMBL" id="JACHLI010000001">
    <property type="protein sequence ID" value="MBB4861628.1"/>
    <property type="molecule type" value="Genomic_DNA"/>
</dbReference>
<proteinExistence type="predicted"/>
<evidence type="ECO:0000313" key="1">
    <source>
        <dbReference type="EMBL" id="MBB4861628.1"/>
    </source>
</evidence>
<dbReference type="Proteomes" id="UP000566995">
    <property type="component" value="Unassembled WGS sequence"/>
</dbReference>
<accession>A0A7W7KG30</accession>
<organism evidence="1 2">
    <name type="scientific">Pseudomonas nitroreducens</name>
    <dbReference type="NCBI Taxonomy" id="46680"/>
    <lineage>
        <taxon>Bacteria</taxon>
        <taxon>Pseudomonadati</taxon>
        <taxon>Pseudomonadota</taxon>
        <taxon>Gammaproteobacteria</taxon>
        <taxon>Pseudomonadales</taxon>
        <taxon>Pseudomonadaceae</taxon>
        <taxon>Pseudomonas</taxon>
    </lineage>
</organism>